<protein>
    <submittedName>
        <fullName evidence="2">Uncharacterized protein</fullName>
    </submittedName>
</protein>
<evidence type="ECO:0000256" key="1">
    <source>
        <dbReference type="SAM" id="Coils"/>
    </source>
</evidence>
<proteinExistence type="predicted"/>
<organism evidence="2 3">
    <name type="scientific">Austropuccinia psidii MF-1</name>
    <dbReference type="NCBI Taxonomy" id="1389203"/>
    <lineage>
        <taxon>Eukaryota</taxon>
        <taxon>Fungi</taxon>
        <taxon>Dikarya</taxon>
        <taxon>Basidiomycota</taxon>
        <taxon>Pucciniomycotina</taxon>
        <taxon>Pucciniomycetes</taxon>
        <taxon>Pucciniales</taxon>
        <taxon>Sphaerophragmiaceae</taxon>
        <taxon>Austropuccinia</taxon>
    </lineage>
</organism>
<dbReference type="AlphaFoldDB" id="A0A9Q3FD06"/>
<keyword evidence="3" id="KW-1185">Reference proteome</keyword>
<keyword evidence="1" id="KW-0175">Coiled coil</keyword>
<dbReference type="Proteomes" id="UP000765509">
    <property type="component" value="Unassembled WGS sequence"/>
</dbReference>
<comment type="caution">
    <text evidence="2">The sequence shown here is derived from an EMBL/GenBank/DDBJ whole genome shotgun (WGS) entry which is preliminary data.</text>
</comment>
<dbReference type="EMBL" id="AVOT02041607">
    <property type="protein sequence ID" value="MBW0536969.1"/>
    <property type="molecule type" value="Genomic_DNA"/>
</dbReference>
<sequence length="99" mass="11463">MPPRRTTKNLGIGKLEHVSDELLQLFNAISSLTNKVNELQLDLDSQKKLNNKFINAPANPHTLNPVQGWFWEDPLALHFSLYPKHTILHFDGRNFSMWL</sequence>
<evidence type="ECO:0000313" key="2">
    <source>
        <dbReference type="EMBL" id="MBW0536969.1"/>
    </source>
</evidence>
<gene>
    <name evidence="2" type="ORF">O181_076684</name>
</gene>
<evidence type="ECO:0000313" key="3">
    <source>
        <dbReference type="Proteomes" id="UP000765509"/>
    </source>
</evidence>
<accession>A0A9Q3FD06</accession>
<name>A0A9Q3FD06_9BASI</name>
<feature type="coiled-coil region" evidence="1">
    <location>
        <begin position="22"/>
        <end position="49"/>
    </location>
</feature>
<reference evidence="2" key="1">
    <citation type="submission" date="2021-03" db="EMBL/GenBank/DDBJ databases">
        <title>Draft genome sequence of rust myrtle Austropuccinia psidii MF-1, a brazilian biotype.</title>
        <authorList>
            <person name="Quecine M.C."/>
            <person name="Pachon D.M.R."/>
            <person name="Bonatelli M.L."/>
            <person name="Correr F.H."/>
            <person name="Franceschini L.M."/>
            <person name="Leite T.F."/>
            <person name="Margarido G.R.A."/>
            <person name="Almeida C.A."/>
            <person name="Ferrarezi J.A."/>
            <person name="Labate C.A."/>
        </authorList>
    </citation>
    <scope>NUCLEOTIDE SEQUENCE</scope>
    <source>
        <strain evidence="2">MF-1</strain>
    </source>
</reference>